<reference evidence="3 4" key="3">
    <citation type="submission" date="2024-02" db="UniProtKB">
        <authorList>
            <consortium name="WormBaseParasite"/>
        </authorList>
    </citation>
    <scope>IDENTIFICATION</scope>
    <source>
        <strain evidence="3 4">pt0022</strain>
    </source>
</reference>
<keyword evidence="1" id="KW-0472">Membrane</keyword>
<dbReference type="WBParaSite" id="mrna-Wban_04095">
    <property type="protein sequence ID" value="mrna-Wban_04095"/>
    <property type="gene ID" value="Wban_04095"/>
</dbReference>
<dbReference type="Proteomes" id="UP000093561">
    <property type="component" value="Unassembled WGS sequence"/>
</dbReference>
<organism evidence="2 4">
    <name type="scientific">Wuchereria bancrofti</name>
    <dbReference type="NCBI Taxonomy" id="6293"/>
    <lineage>
        <taxon>Eukaryota</taxon>
        <taxon>Metazoa</taxon>
        <taxon>Ecdysozoa</taxon>
        <taxon>Nematoda</taxon>
        <taxon>Chromadorea</taxon>
        <taxon>Rhabditida</taxon>
        <taxon>Spirurina</taxon>
        <taxon>Spiruromorpha</taxon>
        <taxon>Filarioidea</taxon>
        <taxon>Onchocercidae</taxon>
        <taxon>Wuchereria</taxon>
    </lineage>
</organism>
<reference evidence="2" key="2">
    <citation type="journal article" date="2016" name="Mol. Ecol.">
        <title>Population genomics of the filarial nematode parasite Wuchereria bancrofti from mosquitoes.</title>
        <authorList>
            <person name="Small S.T."/>
            <person name="Reimer L.J."/>
            <person name="Tisch D.J."/>
            <person name="King C.L."/>
            <person name="Christensen B.M."/>
            <person name="Siba P.M."/>
            <person name="Kazura J.W."/>
            <person name="Serre D."/>
            <person name="Zimmerman P.A."/>
        </authorList>
    </citation>
    <scope>NUCLEOTIDE SEQUENCE</scope>
    <source>
        <strain evidence="2">pt0022</strain>
    </source>
</reference>
<keyword evidence="1" id="KW-1133">Transmembrane helix</keyword>
<reference evidence="2" key="1">
    <citation type="submission" date="2015-03" db="EMBL/GenBank/DDBJ databases">
        <title>Wuchereria bancrofti Genome Sequencing Papua New Guinea Strain.</title>
        <authorList>
            <person name="Small S.T."/>
            <person name="Serre D."/>
            <person name="Zimmerman P.A."/>
        </authorList>
    </citation>
    <scope>NUCLEOTIDE SEQUENCE [LARGE SCALE GENOMIC DNA]</scope>
    <source>
        <strain evidence="2">pt0022</strain>
    </source>
</reference>
<dbReference type="WBParaSite" id="mrna-Wban_04094">
    <property type="protein sequence ID" value="mrna-Wban_04094"/>
    <property type="gene ID" value="Wban_04094"/>
</dbReference>
<evidence type="ECO:0000313" key="2">
    <source>
        <dbReference type="Proteomes" id="UP000093561"/>
    </source>
</evidence>
<evidence type="ECO:0000313" key="4">
    <source>
        <dbReference type="WBParaSite" id="mrna-Wban_04095"/>
    </source>
</evidence>
<keyword evidence="1" id="KW-0812">Transmembrane</keyword>
<evidence type="ECO:0000313" key="3">
    <source>
        <dbReference type="WBParaSite" id="mrna-Wban_04094"/>
    </source>
</evidence>
<accession>A0AAF5PQF6</accession>
<dbReference type="AlphaFoldDB" id="A0AAF5PQF6"/>
<name>A0AAF5PQF6_WUCBA</name>
<proteinExistence type="predicted"/>
<protein>
    <submittedName>
        <fullName evidence="3 4">Uncharacterized protein</fullName>
    </submittedName>
</protein>
<evidence type="ECO:0000256" key="1">
    <source>
        <dbReference type="SAM" id="Phobius"/>
    </source>
</evidence>
<feature type="transmembrane region" description="Helical" evidence="1">
    <location>
        <begin position="6"/>
        <end position="27"/>
    </location>
</feature>
<sequence>MRLYTLLYGCVCVCVYVCVCVCPRTLFEV</sequence>